<dbReference type="GO" id="GO:0006826">
    <property type="term" value="P:iron ion transport"/>
    <property type="evidence" value="ECO:0007669"/>
    <property type="project" value="InterPro"/>
</dbReference>
<reference evidence="2 3" key="1">
    <citation type="submission" date="2016-06" db="EMBL/GenBank/DDBJ databases">
        <title>Genome sequence of halotolerant plant growth promoting strain of Halomonas elongata HEK1 isolated from salterns of Rann of Kutch, Gujarat, India.</title>
        <authorList>
            <person name="Gaba S."/>
            <person name="Singh R.N."/>
            <person name="Abrol S."/>
            <person name="Kaushik R."/>
            <person name="Saxena A.K."/>
        </authorList>
    </citation>
    <scope>NUCLEOTIDE SEQUENCE [LARGE SCALE GENOMIC DNA]</scope>
    <source>
        <strain evidence="2 3">HEK1</strain>
    </source>
</reference>
<name>A0A1B8P341_HALEL</name>
<evidence type="ECO:0000313" key="2">
    <source>
        <dbReference type="EMBL" id="OBX36613.1"/>
    </source>
</evidence>
<dbReference type="PATRIC" id="fig|2746.7.peg.983"/>
<dbReference type="AlphaFoldDB" id="A0A1B8P341"/>
<organism evidence="2 3">
    <name type="scientific">Halomonas elongata</name>
    <dbReference type="NCBI Taxonomy" id="2746"/>
    <lineage>
        <taxon>Bacteria</taxon>
        <taxon>Pseudomonadati</taxon>
        <taxon>Pseudomonadota</taxon>
        <taxon>Gammaproteobacteria</taxon>
        <taxon>Oceanospirillales</taxon>
        <taxon>Halomonadaceae</taxon>
        <taxon>Halomonas</taxon>
    </lineage>
</organism>
<comment type="caution">
    <text evidence="2">The sequence shown here is derived from an EMBL/GenBank/DDBJ whole genome shotgun (WGS) entry which is preliminary data.</text>
</comment>
<evidence type="ECO:0000259" key="1">
    <source>
        <dbReference type="Pfam" id="PF05171"/>
    </source>
</evidence>
<accession>A0A1B8P341</accession>
<dbReference type="EMBL" id="MAJD01000001">
    <property type="protein sequence ID" value="OBX36613.1"/>
    <property type="molecule type" value="Genomic_DNA"/>
</dbReference>
<dbReference type="Proteomes" id="UP000092504">
    <property type="component" value="Unassembled WGS sequence"/>
</dbReference>
<sequence>MNISRISSTARRRAILDAFDAVRETSPTQPVERIARRLDISEGELQAARLGRDTWTLSLAPRELARRFEALGQVEARTRSTAATLIQRGRYPRLAGGDAAGLLLAPGGLDLRLLFSHWHWACLVRERPRCGSVDWRVQIFDQHGRALHSCRALDTALSEGWTALFEVATEDEPAFTQEMPRPTRALSDIEGLAEEWQAMRDVHQFFTLLRRHGLERHEANALMEGRFTEALAPTAVENVLRRASEQRLPLMCFVASPGCVQIRTGDVPLPRWCEGHLTLSDPSFALRLDDDAIARVWRVHKPNADGGVTSLEAFDDQGRLILQLYAERREGQAERAEWRRLLEAFPRWEAVA</sequence>
<protein>
    <submittedName>
        <fullName evidence="2">Hemin transport protein HemS</fullName>
    </submittedName>
</protein>
<dbReference type="InterPro" id="IPR007845">
    <property type="entry name" value="HemS/ChuX_dom"/>
</dbReference>
<feature type="domain" description="Haemin-degrading HemS/ChuX" evidence="1">
    <location>
        <begin position="214"/>
        <end position="345"/>
    </location>
</feature>
<evidence type="ECO:0000313" key="3">
    <source>
        <dbReference type="Proteomes" id="UP000092504"/>
    </source>
</evidence>
<dbReference type="InterPro" id="IPR053733">
    <property type="entry name" value="Heme_Transport_Util_sf"/>
</dbReference>
<proteinExistence type="predicted"/>
<feature type="domain" description="Haemin-degrading HemS/ChuX" evidence="1">
    <location>
        <begin position="40"/>
        <end position="165"/>
    </location>
</feature>
<dbReference type="CDD" id="cd16831">
    <property type="entry name" value="HemS-like_C"/>
    <property type="match status" value="1"/>
</dbReference>
<dbReference type="Pfam" id="PF05171">
    <property type="entry name" value="HemS"/>
    <property type="match status" value="2"/>
</dbReference>
<dbReference type="Gene3D" id="3.40.1570.10">
    <property type="entry name" value="HemS/ChuS/ChuX like domains"/>
    <property type="match status" value="2"/>
</dbReference>
<dbReference type="SUPFAM" id="SSF144064">
    <property type="entry name" value="Heme iron utilization protein-like"/>
    <property type="match status" value="1"/>
</dbReference>
<gene>
    <name evidence="2" type="primary">hemS</name>
    <name evidence="2" type="ORF">A8U91_00956</name>
</gene>